<accession>K7AJU9</accession>
<dbReference type="PANTHER" id="PTHR13696">
    <property type="entry name" value="P-LOOP CONTAINING NUCLEOSIDE TRIPHOSPHATE HYDROLASE"/>
    <property type="match status" value="1"/>
</dbReference>
<dbReference type="Proteomes" id="UP000006322">
    <property type="component" value="Unassembled WGS sequence"/>
</dbReference>
<dbReference type="PIRSF" id="PIRSF009320">
    <property type="entry name" value="Nuc_binding_HP_1000"/>
    <property type="match status" value="1"/>
</dbReference>
<dbReference type="PANTHER" id="PTHR13696:SF96">
    <property type="entry name" value="COBQ_COBB_MIND_PARA NUCLEOTIDE BINDING DOMAIN-CONTAINING PROTEIN"/>
    <property type="match status" value="1"/>
</dbReference>
<dbReference type="EMBL" id="BAER01000146">
    <property type="protein sequence ID" value="GAC35650.1"/>
    <property type="molecule type" value="Genomic_DNA"/>
</dbReference>
<reference evidence="2" key="1">
    <citation type="journal article" date="2014" name="Environ. Microbiol.">
        <title>Comparative genomics of the marine bacterial genus Glaciecola reveals the high degree of genomic diversity and genomic characteristic for cold adaptation.</title>
        <authorList>
            <person name="Qin Q.L."/>
            <person name="Xie B.B."/>
            <person name="Yu Y."/>
            <person name="Shu Y.L."/>
            <person name="Rong J.C."/>
            <person name="Zhang Y.J."/>
            <person name="Zhao D.L."/>
            <person name="Chen X.L."/>
            <person name="Zhang X.Y."/>
            <person name="Chen B."/>
            <person name="Zhou B.C."/>
            <person name="Zhang Y.Z."/>
        </authorList>
    </citation>
    <scope>NUCLEOTIDE SEQUENCE [LARGE SCALE GENOMIC DNA]</scope>
    <source>
        <strain evidence="2">LMG 21857</strain>
    </source>
</reference>
<protein>
    <submittedName>
        <fullName evidence="1">Chromosome partitioning protein</fullName>
    </submittedName>
</protein>
<gene>
    <name evidence="1" type="ORF">GPLA_4776</name>
</gene>
<sequence>MIVLFGGQKGGSGKSTLAMNVGALLASQGKDVLMIDGNSTQGTLSNWAARRESTELPQLTYVEKSGNLYKTLDSLRSKYDHVIVDTGGQDSKEFRTAMLAADVMISPIKPTQADTETLVYVSSLIEQALEMNAELKCYIVVSQARPNPRIKAVEETRTLVSSLEFFSLLDSVIYTRKSYEDAVAAGASAAEMGDKKAAIEIENLVNEVFS</sequence>
<proteinExistence type="predicted"/>
<dbReference type="OrthoDB" id="69313at2"/>
<dbReference type="STRING" id="1129793.GPLA_4776"/>
<dbReference type="InterPro" id="IPR015223">
    <property type="entry name" value="MipZ"/>
</dbReference>
<dbReference type="Gene3D" id="3.40.50.300">
    <property type="entry name" value="P-loop containing nucleotide triphosphate hydrolases"/>
    <property type="match status" value="1"/>
</dbReference>
<evidence type="ECO:0000313" key="1">
    <source>
        <dbReference type="EMBL" id="GAC35650.1"/>
    </source>
</evidence>
<dbReference type="CDD" id="cd02042">
    <property type="entry name" value="ParAB_family"/>
    <property type="match status" value="1"/>
</dbReference>
<comment type="caution">
    <text evidence="1">The sequence shown here is derived from an EMBL/GenBank/DDBJ whole genome shotgun (WGS) entry which is preliminary data.</text>
</comment>
<evidence type="ECO:0000313" key="2">
    <source>
        <dbReference type="Proteomes" id="UP000006322"/>
    </source>
</evidence>
<dbReference type="SUPFAM" id="SSF52540">
    <property type="entry name" value="P-loop containing nucleoside triphosphate hydrolases"/>
    <property type="match status" value="1"/>
</dbReference>
<keyword evidence="2" id="KW-1185">Reference proteome</keyword>
<name>K7AJU9_9ALTE</name>
<dbReference type="Pfam" id="PF09140">
    <property type="entry name" value="MipZ"/>
    <property type="match status" value="1"/>
</dbReference>
<dbReference type="AlphaFoldDB" id="K7AJU9"/>
<dbReference type="RefSeq" id="WP_007107410.1">
    <property type="nucleotide sequence ID" value="NZ_BAER01000146.1"/>
</dbReference>
<dbReference type="InterPro" id="IPR050678">
    <property type="entry name" value="DNA_Partitioning_ATPase"/>
</dbReference>
<dbReference type="InterPro" id="IPR027417">
    <property type="entry name" value="P-loop_NTPase"/>
</dbReference>
<organism evidence="1 2">
    <name type="scientific">Paraglaciecola polaris LMG 21857</name>
    <dbReference type="NCBI Taxonomy" id="1129793"/>
    <lineage>
        <taxon>Bacteria</taxon>
        <taxon>Pseudomonadati</taxon>
        <taxon>Pseudomonadota</taxon>
        <taxon>Gammaproteobacteria</taxon>
        <taxon>Alteromonadales</taxon>
        <taxon>Alteromonadaceae</taxon>
        <taxon>Paraglaciecola</taxon>
    </lineage>
</organism>